<dbReference type="Pfam" id="PF24758">
    <property type="entry name" value="LRR_At5g56370"/>
    <property type="match status" value="1"/>
</dbReference>
<dbReference type="Proteomes" id="UP000030645">
    <property type="component" value="Unassembled WGS sequence"/>
</dbReference>
<sequence length="169" mass="19645">MSNDTLSDQVVAKLPLLEELELFRGNFSAEVLEAVGQCCPRLETLKFNGLGYCFSLDMSPDMEEEFRGVHWPLLENFPKLRRLELIGNSLSDIGLRAILDGCPHLESLNLGCCFNLRMKGNLRERCRDMIKSLRYTFDGAFIYDEEFYYELAYVKVWNRTLRGYSRLYS</sequence>
<protein>
    <recommendedName>
        <fullName evidence="1">F-box/LRR-repeat protein 15/At3g58940/PEG3-like LRR domain-containing protein</fullName>
    </recommendedName>
</protein>
<gene>
    <name evidence="2" type="ORF">L484_025762</name>
</gene>
<dbReference type="EMBL" id="KE344562">
    <property type="protein sequence ID" value="EXB67281.1"/>
    <property type="molecule type" value="Genomic_DNA"/>
</dbReference>
<dbReference type="eggNOG" id="KOG1947">
    <property type="taxonomic scope" value="Eukaryota"/>
</dbReference>
<dbReference type="InterPro" id="IPR032675">
    <property type="entry name" value="LRR_dom_sf"/>
</dbReference>
<evidence type="ECO:0000259" key="1">
    <source>
        <dbReference type="Pfam" id="PF24758"/>
    </source>
</evidence>
<dbReference type="STRING" id="981085.W9REF3"/>
<dbReference type="PANTHER" id="PTHR38926">
    <property type="entry name" value="F-BOX DOMAIN CONTAINING PROTEIN, EXPRESSED"/>
    <property type="match status" value="1"/>
</dbReference>
<dbReference type="AlphaFoldDB" id="W9REF3"/>
<evidence type="ECO:0000313" key="2">
    <source>
        <dbReference type="EMBL" id="EXB67281.1"/>
    </source>
</evidence>
<dbReference type="KEGG" id="mnt:21408445"/>
<dbReference type="SUPFAM" id="SSF52047">
    <property type="entry name" value="RNI-like"/>
    <property type="match status" value="1"/>
</dbReference>
<dbReference type="OrthoDB" id="2095648at2759"/>
<dbReference type="InterPro" id="IPR055411">
    <property type="entry name" value="LRR_FXL15/At3g58940/PEG3-like"/>
</dbReference>
<evidence type="ECO:0000313" key="3">
    <source>
        <dbReference type="Proteomes" id="UP000030645"/>
    </source>
</evidence>
<feature type="domain" description="F-box/LRR-repeat protein 15/At3g58940/PEG3-like LRR" evidence="1">
    <location>
        <begin position="75"/>
        <end position="116"/>
    </location>
</feature>
<reference evidence="3" key="1">
    <citation type="submission" date="2013-01" db="EMBL/GenBank/DDBJ databases">
        <title>Draft Genome Sequence of a Mulberry Tree, Morus notabilis C.K. Schneid.</title>
        <authorList>
            <person name="He N."/>
            <person name="Zhao S."/>
        </authorList>
    </citation>
    <scope>NUCLEOTIDE SEQUENCE</scope>
</reference>
<keyword evidence="3" id="KW-1185">Reference proteome</keyword>
<accession>W9REF3</accession>
<dbReference type="PANTHER" id="PTHR38926:SF2">
    <property type="entry name" value="F-BOX_LRR-REPEAT PROTEIN 21-RELATED"/>
    <property type="match status" value="1"/>
</dbReference>
<dbReference type="Gene3D" id="3.80.10.10">
    <property type="entry name" value="Ribonuclease Inhibitor"/>
    <property type="match status" value="1"/>
</dbReference>
<organism evidence="2 3">
    <name type="scientific">Morus notabilis</name>
    <dbReference type="NCBI Taxonomy" id="981085"/>
    <lineage>
        <taxon>Eukaryota</taxon>
        <taxon>Viridiplantae</taxon>
        <taxon>Streptophyta</taxon>
        <taxon>Embryophyta</taxon>
        <taxon>Tracheophyta</taxon>
        <taxon>Spermatophyta</taxon>
        <taxon>Magnoliopsida</taxon>
        <taxon>eudicotyledons</taxon>
        <taxon>Gunneridae</taxon>
        <taxon>Pentapetalae</taxon>
        <taxon>rosids</taxon>
        <taxon>fabids</taxon>
        <taxon>Rosales</taxon>
        <taxon>Moraceae</taxon>
        <taxon>Moreae</taxon>
        <taxon>Morus</taxon>
    </lineage>
</organism>
<proteinExistence type="predicted"/>
<name>W9REF3_9ROSA</name>